<accession>A0A0B2AK82</accession>
<dbReference type="PRINTS" id="PR00469">
    <property type="entry name" value="PNDRDTASEII"/>
</dbReference>
<organism evidence="2 3">
    <name type="scientific">Sinomonas humi</name>
    <dbReference type="NCBI Taxonomy" id="1338436"/>
    <lineage>
        <taxon>Bacteria</taxon>
        <taxon>Bacillati</taxon>
        <taxon>Actinomycetota</taxon>
        <taxon>Actinomycetes</taxon>
        <taxon>Micrococcales</taxon>
        <taxon>Micrococcaceae</taxon>
        <taxon>Sinomonas</taxon>
    </lineage>
</organism>
<dbReference type="PANTHER" id="PTHR43539:SF78">
    <property type="entry name" value="FLAVIN-CONTAINING MONOOXYGENASE"/>
    <property type="match status" value="1"/>
</dbReference>
<dbReference type="RefSeq" id="WP_043124373.1">
    <property type="nucleotide sequence ID" value="NZ_JTDL01000129.1"/>
</dbReference>
<dbReference type="InterPro" id="IPR050982">
    <property type="entry name" value="Auxin_biosynth/cation_transpt"/>
</dbReference>
<dbReference type="SUPFAM" id="SSF51905">
    <property type="entry name" value="FAD/NAD(P)-binding domain"/>
    <property type="match status" value="2"/>
</dbReference>
<reference evidence="2 3" key="1">
    <citation type="submission" date="2014-09" db="EMBL/GenBank/DDBJ databases">
        <title>Genome sequence of Sinomonas sp. MUSC 117.</title>
        <authorList>
            <person name="Lee L.-H."/>
        </authorList>
    </citation>
    <scope>NUCLEOTIDE SEQUENCE [LARGE SCALE GENOMIC DNA]</scope>
    <source>
        <strain evidence="2 3">MUSC 117</strain>
    </source>
</reference>
<name>A0A0B2AK82_9MICC</name>
<dbReference type="AlphaFoldDB" id="A0A0B2AK82"/>
<evidence type="ECO:0000256" key="1">
    <source>
        <dbReference type="ARBA" id="ARBA00023002"/>
    </source>
</evidence>
<dbReference type="PRINTS" id="PR00368">
    <property type="entry name" value="FADPNR"/>
</dbReference>
<sequence length="368" mass="39709">MEALRSLVIGAGQAGLSAAYWLQRRGLGPWDDYVVLDANDGAGGAWRHRWASLTFDAAHGLHPLPGLPLEAPDPNEPSSAVVSRYYGEYERTFGLPILRPARVTSVTRAADDDGPLLVRAVDGREWLAETVINATGTWDRPHWPHYPGQELFRGRQLHTHDFVSAEEFRGQRVLVVGGGTSALQFLLQLDAAGATTFWSTRRAPEFRKAPFDADWGVDVERRVSERTRAGLPPLSVVAATGLPLTEQYRDGIESGVLVSLGPLARLTSGGAVLADGRELELDAILWATGFRASLGHLSPLRLRERGGGVLMAHDGVSVVREPRLFLVGYGASASTIGATRAGRAAALAARQRLEADHRPENAQAARSA</sequence>
<keyword evidence="1" id="KW-0560">Oxidoreductase</keyword>
<gene>
    <name evidence="2" type="ORF">LK10_13020</name>
</gene>
<dbReference type="Proteomes" id="UP000030982">
    <property type="component" value="Unassembled WGS sequence"/>
</dbReference>
<dbReference type="GO" id="GO:0004497">
    <property type="term" value="F:monooxygenase activity"/>
    <property type="evidence" value="ECO:0007669"/>
    <property type="project" value="TreeGrafter"/>
</dbReference>
<comment type="caution">
    <text evidence="2">The sequence shown here is derived from an EMBL/GenBank/DDBJ whole genome shotgun (WGS) entry which is preliminary data.</text>
</comment>
<proteinExistence type="predicted"/>
<evidence type="ECO:0000313" key="2">
    <source>
        <dbReference type="EMBL" id="KHL02206.1"/>
    </source>
</evidence>
<dbReference type="OrthoDB" id="178899at2"/>
<evidence type="ECO:0000313" key="3">
    <source>
        <dbReference type="Proteomes" id="UP000030982"/>
    </source>
</evidence>
<keyword evidence="3" id="KW-1185">Reference proteome</keyword>
<dbReference type="EMBL" id="JTDL01000129">
    <property type="protein sequence ID" value="KHL02206.1"/>
    <property type="molecule type" value="Genomic_DNA"/>
</dbReference>
<dbReference type="InterPro" id="IPR036188">
    <property type="entry name" value="FAD/NAD-bd_sf"/>
</dbReference>
<dbReference type="Gene3D" id="3.50.50.60">
    <property type="entry name" value="FAD/NAD(P)-binding domain"/>
    <property type="match status" value="1"/>
</dbReference>
<protein>
    <submittedName>
        <fullName evidence="2">Pyridine nucleotide-disulfide oxidoreductase</fullName>
    </submittedName>
</protein>
<dbReference type="PANTHER" id="PTHR43539">
    <property type="entry name" value="FLAVIN-BINDING MONOOXYGENASE-LIKE PROTEIN (AFU_ORTHOLOGUE AFUA_4G09220)"/>
    <property type="match status" value="1"/>
</dbReference>
<dbReference type="GO" id="GO:0050660">
    <property type="term" value="F:flavin adenine dinucleotide binding"/>
    <property type="evidence" value="ECO:0007669"/>
    <property type="project" value="TreeGrafter"/>
</dbReference>
<dbReference type="Pfam" id="PF13738">
    <property type="entry name" value="Pyr_redox_3"/>
    <property type="match status" value="1"/>
</dbReference>
<dbReference type="STRING" id="1338436.LK10_13020"/>